<evidence type="ECO:0000256" key="8">
    <source>
        <dbReference type="ARBA" id="ARBA00022989"/>
    </source>
</evidence>
<evidence type="ECO:0000256" key="7">
    <source>
        <dbReference type="ARBA" id="ARBA00022927"/>
    </source>
</evidence>
<evidence type="ECO:0000256" key="5">
    <source>
        <dbReference type="ARBA" id="ARBA00022519"/>
    </source>
</evidence>
<dbReference type="GO" id="GO:0055085">
    <property type="term" value="P:transmembrane transport"/>
    <property type="evidence" value="ECO:0007669"/>
    <property type="project" value="InterPro"/>
</dbReference>
<dbReference type="InterPro" id="IPR051045">
    <property type="entry name" value="TonB-dependent_transducer"/>
</dbReference>
<dbReference type="GO" id="GO:0015031">
    <property type="term" value="P:protein transport"/>
    <property type="evidence" value="ECO:0007669"/>
    <property type="project" value="UniProtKB-KW"/>
</dbReference>
<dbReference type="Proteomes" id="UP000318010">
    <property type="component" value="Unassembled WGS sequence"/>
</dbReference>
<keyword evidence="6" id="KW-0812">Transmembrane</keyword>
<evidence type="ECO:0000256" key="6">
    <source>
        <dbReference type="ARBA" id="ARBA00022692"/>
    </source>
</evidence>
<comment type="caution">
    <text evidence="11">The sequence shown here is derived from an EMBL/GenBank/DDBJ whole genome shotgun (WGS) entry which is preliminary data.</text>
</comment>
<keyword evidence="7" id="KW-0653">Protein transport</keyword>
<gene>
    <name evidence="11" type="ORF">FPZ42_18265</name>
</gene>
<dbReference type="Gene3D" id="3.30.1150.10">
    <property type="match status" value="1"/>
</dbReference>
<keyword evidence="4" id="KW-1003">Cell membrane</keyword>
<organism evidence="11 12">
    <name type="scientific">Mucilaginibacter achroorhodeus</name>
    <dbReference type="NCBI Taxonomy" id="2599294"/>
    <lineage>
        <taxon>Bacteria</taxon>
        <taxon>Pseudomonadati</taxon>
        <taxon>Bacteroidota</taxon>
        <taxon>Sphingobacteriia</taxon>
        <taxon>Sphingobacteriales</taxon>
        <taxon>Sphingobacteriaceae</taxon>
        <taxon>Mucilaginibacter</taxon>
    </lineage>
</organism>
<evidence type="ECO:0000256" key="2">
    <source>
        <dbReference type="ARBA" id="ARBA00006555"/>
    </source>
</evidence>
<evidence type="ECO:0000313" key="11">
    <source>
        <dbReference type="EMBL" id="TWR24011.1"/>
    </source>
</evidence>
<dbReference type="GO" id="GO:0005886">
    <property type="term" value="C:plasma membrane"/>
    <property type="evidence" value="ECO:0007669"/>
    <property type="project" value="UniProtKB-SubCell"/>
</dbReference>
<evidence type="ECO:0000259" key="10">
    <source>
        <dbReference type="PROSITE" id="PS52015"/>
    </source>
</evidence>
<dbReference type="NCBIfam" id="TIGR01352">
    <property type="entry name" value="tonB_Cterm"/>
    <property type="match status" value="1"/>
</dbReference>
<dbReference type="EMBL" id="VOEI01000008">
    <property type="protein sequence ID" value="TWR24011.1"/>
    <property type="molecule type" value="Genomic_DNA"/>
</dbReference>
<sequence length="174" mass="19392">MVDRVRITQNQPQVYGTQLHESKKGIFQLYPIGDEAFVNDRRKKAGLSSLQSYLKKWGIDYKPVSSTANLNPPNLYYKVTEEELPAIEPVGGNKAIYSQLAYPEQAKAANINGFVTVQLTVTGSGSTKDITVVKGLGYGCDEEAVRVLKEAKFTNKAGEDSEIRMRLPFPYQQQ</sequence>
<evidence type="ECO:0000256" key="3">
    <source>
        <dbReference type="ARBA" id="ARBA00022448"/>
    </source>
</evidence>
<keyword evidence="5" id="KW-0997">Cell inner membrane</keyword>
<dbReference type="PROSITE" id="PS52015">
    <property type="entry name" value="TONB_CTD"/>
    <property type="match status" value="1"/>
</dbReference>
<keyword evidence="3" id="KW-0813">Transport</keyword>
<comment type="similarity">
    <text evidence="2">Belongs to the TonB family.</text>
</comment>
<evidence type="ECO:0000313" key="12">
    <source>
        <dbReference type="Proteomes" id="UP000318010"/>
    </source>
</evidence>
<keyword evidence="8" id="KW-1133">Transmembrane helix</keyword>
<evidence type="ECO:0000256" key="1">
    <source>
        <dbReference type="ARBA" id="ARBA00004383"/>
    </source>
</evidence>
<dbReference type="PANTHER" id="PTHR33446">
    <property type="entry name" value="PROTEIN TONB-RELATED"/>
    <property type="match status" value="1"/>
</dbReference>
<keyword evidence="9" id="KW-0472">Membrane</keyword>
<keyword evidence="12" id="KW-1185">Reference proteome</keyword>
<dbReference type="OrthoDB" id="2989458at2"/>
<protein>
    <submittedName>
        <fullName evidence="11">Energy transducer TonB</fullName>
    </submittedName>
</protein>
<proteinExistence type="inferred from homology"/>
<feature type="domain" description="TonB C-terminal" evidence="10">
    <location>
        <begin position="87"/>
        <end position="174"/>
    </location>
</feature>
<dbReference type="SUPFAM" id="SSF74653">
    <property type="entry name" value="TolA/TonB C-terminal domain"/>
    <property type="match status" value="1"/>
</dbReference>
<evidence type="ECO:0000256" key="4">
    <source>
        <dbReference type="ARBA" id="ARBA00022475"/>
    </source>
</evidence>
<name>A0A563TZI6_9SPHI</name>
<accession>A0A563TZI6</accession>
<reference evidence="11 12" key="1">
    <citation type="submission" date="2019-07" db="EMBL/GenBank/DDBJ databases">
        <authorList>
            <person name="Kim J."/>
        </authorList>
    </citation>
    <scope>NUCLEOTIDE SEQUENCE [LARGE SCALE GENOMIC DNA]</scope>
    <source>
        <strain evidence="11 12">MJ1a</strain>
    </source>
</reference>
<dbReference type="InterPro" id="IPR037682">
    <property type="entry name" value="TonB_C"/>
</dbReference>
<dbReference type="InterPro" id="IPR006260">
    <property type="entry name" value="TonB/TolA_C"/>
</dbReference>
<comment type="subcellular location">
    <subcellularLocation>
        <location evidence="1">Cell inner membrane</location>
        <topology evidence="1">Single-pass membrane protein</topology>
        <orientation evidence="1">Periplasmic side</orientation>
    </subcellularLocation>
</comment>
<dbReference type="AlphaFoldDB" id="A0A563TZI6"/>
<evidence type="ECO:0000256" key="9">
    <source>
        <dbReference type="ARBA" id="ARBA00023136"/>
    </source>
</evidence>
<dbReference type="Pfam" id="PF03544">
    <property type="entry name" value="TonB_C"/>
    <property type="match status" value="1"/>
</dbReference>